<feature type="chain" id="PRO_5018129205" evidence="4">
    <location>
        <begin position="20"/>
        <end position="133"/>
    </location>
</feature>
<dbReference type="InParanoid" id="A0A3N4KLQ5"/>
<proteinExistence type="inferred from homology"/>
<evidence type="ECO:0000256" key="2">
    <source>
        <dbReference type="ARBA" id="ARBA00010421"/>
    </source>
</evidence>
<evidence type="ECO:0000256" key="3">
    <source>
        <dbReference type="ARBA" id="ARBA00022525"/>
    </source>
</evidence>
<evidence type="ECO:0000256" key="4">
    <source>
        <dbReference type="SAM" id="SignalP"/>
    </source>
</evidence>
<sequence length="133" mass="13478">MQFSTILLTLVSAATSALAVTAAYDTTYDTSSLSTLVLACSDGVNGLYTKGYQTLGSVPGFPNVGAVETVAGWNSANCGKCYNVTYGSTTIKVTAVDHAASGFVLSLAALNTLTGGQGVALGRVDVTYTETAC</sequence>
<name>A0A3N4KLQ5_9PEZI</name>
<dbReference type="OrthoDB" id="4898945at2759"/>
<dbReference type="InterPro" id="IPR036908">
    <property type="entry name" value="RlpA-like_sf"/>
</dbReference>
<evidence type="ECO:0000256" key="1">
    <source>
        <dbReference type="ARBA" id="ARBA00004613"/>
    </source>
</evidence>
<keyword evidence="6" id="KW-1185">Reference proteome</keyword>
<dbReference type="AlphaFoldDB" id="A0A3N4KLQ5"/>
<dbReference type="Pfam" id="PF07249">
    <property type="entry name" value="Cerato-platanin"/>
    <property type="match status" value="1"/>
</dbReference>
<keyword evidence="4" id="KW-0732">Signal</keyword>
<evidence type="ECO:0000313" key="6">
    <source>
        <dbReference type="Proteomes" id="UP000277580"/>
    </source>
</evidence>
<dbReference type="Gene3D" id="2.40.40.10">
    <property type="entry name" value="RlpA-like domain"/>
    <property type="match status" value="1"/>
</dbReference>
<protein>
    <submittedName>
        <fullName evidence="5">Cerato-platanin</fullName>
    </submittedName>
</protein>
<dbReference type="CDD" id="cd22778">
    <property type="entry name" value="DPBB_CEPL-like"/>
    <property type="match status" value="1"/>
</dbReference>
<dbReference type="InterPro" id="IPR010829">
    <property type="entry name" value="Cerato-platanin"/>
</dbReference>
<dbReference type="SUPFAM" id="SSF50685">
    <property type="entry name" value="Barwin-like endoglucanases"/>
    <property type="match status" value="1"/>
</dbReference>
<accession>A0A3N4KLQ5</accession>
<comment type="subcellular location">
    <subcellularLocation>
        <location evidence="1">Secreted</location>
    </subcellularLocation>
</comment>
<organism evidence="5 6">
    <name type="scientific">Morchella conica CCBAS932</name>
    <dbReference type="NCBI Taxonomy" id="1392247"/>
    <lineage>
        <taxon>Eukaryota</taxon>
        <taxon>Fungi</taxon>
        <taxon>Dikarya</taxon>
        <taxon>Ascomycota</taxon>
        <taxon>Pezizomycotina</taxon>
        <taxon>Pezizomycetes</taxon>
        <taxon>Pezizales</taxon>
        <taxon>Morchellaceae</taxon>
        <taxon>Morchella</taxon>
    </lineage>
</organism>
<feature type="signal peptide" evidence="4">
    <location>
        <begin position="1"/>
        <end position="19"/>
    </location>
</feature>
<evidence type="ECO:0000313" key="5">
    <source>
        <dbReference type="EMBL" id="RPB10232.1"/>
    </source>
</evidence>
<dbReference type="Proteomes" id="UP000277580">
    <property type="component" value="Unassembled WGS sequence"/>
</dbReference>
<comment type="similarity">
    <text evidence="2">Belongs to the cerato-platanin family.</text>
</comment>
<gene>
    <name evidence="5" type="ORF">P167DRAFT_537701</name>
</gene>
<dbReference type="EMBL" id="ML119144">
    <property type="protein sequence ID" value="RPB10232.1"/>
    <property type="molecule type" value="Genomic_DNA"/>
</dbReference>
<dbReference type="SMR" id="A0A3N4KLQ5"/>
<reference evidence="5 6" key="1">
    <citation type="journal article" date="2018" name="Nat. Ecol. Evol.">
        <title>Pezizomycetes genomes reveal the molecular basis of ectomycorrhizal truffle lifestyle.</title>
        <authorList>
            <person name="Murat C."/>
            <person name="Payen T."/>
            <person name="Noel B."/>
            <person name="Kuo A."/>
            <person name="Morin E."/>
            <person name="Chen J."/>
            <person name="Kohler A."/>
            <person name="Krizsan K."/>
            <person name="Balestrini R."/>
            <person name="Da Silva C."/>
            <person name="Montanini B."/>
            <person name="Hainaut M."/>
            <person name="Levati E."/>
            <person name="Barry K.W."/>
            <person name="Belfiori B."/>
            <person name="Cichocki N."/>
            <person name="Clum A."/>
            <person name="Dockter R.B."/>
            <person name="Fauchery L."/>
            <person name="Guy J."/>
            <person name="Iotti M."/>
            <person name="Le Tacon F."/>
            <person name="Lindquist E.A."/>
            <person name="Lipzen A."/>
            <person name="Malagnac F."/>
            <person name="Mello A."/>
            <person name="Molinier V."/>
            <person name="Miyauchi S."/>
            <person name="Poulain J."/>
            <person name="Riccioni C."/>
            <person name="Rubini A."/>
            <person name="Sitrit Y."/>
            <person name="Splivallo R."/>
            <person name="Traeger S."/>
            <person name="Wang M."/>
            <person name="Zifcakova L."/>
            <person name="Wipf D."/>
            <person name="Zambonelli A."/>
            <person name="Paolocci F."/>
            <person name="Nowrousian M."/>
            <person name="Ottonello S."/>
            <person name="Baldrian P."/>
            <person name="Spatafora J.W."/>
            <person name="Henrissat B."/>
            <person name="Nagy L.G."/>
            <person name="Aury J.M."/>
            <person name="Wincker P."/>
            <person name="Grigoriev I.V."/>
            <person name="Bonfante P."/>
            <person name="Martin F.M."/>
        </authorList>
    </citation>
    <scope>NUCLEOTIDE SEQUENCE [LARGE SCALE GENOMIC DNA]</scope>
    <source>
        <strain evidence="5 6">CCBAS932</strain>
    </source>
</reference>
<keyword evidence="3" id="KW-0964">Secreted</keyword>
<dbReference type="GO" id="GO:0005576">
    <property type="term" value="C:extracellular region"/>
    <property type="evidence" value="ECO:0007669"/>
    <property type="project" value="UniProtKB-SubCell"/>
</dbReference>